<dbReference type="SUPFAM" id="SSF53383">
    <property type="entry name" value="PLP-dependent transferases"/>
    <property type="match status" value="1"/>
</dbReference>
<evidence type="ECO:0000256" key="5">
    <source>
        <dbReference type="RuleBase" id="RU004508"/>
    </source>
</evidence>
<dbReference type="AlphaFoldDB" id="A0A542E1E0"/>
<dbReference type="OrthoDB" id="9804264at2"/>
<comment type="caution">
    <text evidence="6">The sequence shown here is derived from an EMBL/GenBank/DDBJ whole genome shotgun (WGS) entry which is preliminary data.</text>
</comment>
<dbReference type="PANTHER" id="PTHR30244:SF36">
    <property type="entry name" value="3-OXO-GLUCOSE-6-PHOSPHATE:GLUTAMATE AMINOTRANSFERASE"/>
    <property type="match status" value="1"/>
</dbReference>
<organism evidence="6 7">
    <name type="scientific">Lapillicoccus jejuensis</name>
    <dbReference type="NCBI Taxonomy" id="402171"/>
    <lineage>
        <taxon>Bacteria</taxon>
        <taxon>Bacillati</taxon>
        <taxon>Actinomycetota</taxon>
        <taxon>Actinomycetes</taxon>
        <taxon>Micrococcales</taxon>
        <taxon>Intrasporangiaceae</taxon>
        <taxon>Lapillicoccus</taxon>
    </lineage>
</organism>
<dbReference type="Gene3D" id="3.90.1150.10">
    <property type="entry name" value="Aspartate Aminotransferase, domain 1"/>
    <property type="match status" value="1"/>
</dbReference>
<keyword evidence="7" id="KW-1185">Reference proteome</keyword>
<dbReference type="GO" id="GO:0030170">
    <property type="term" value="F:pyridoxal phosphate binding"/>
    <property type="evidence" value="ECO:0007669"/>
    <property type="project" value="TreeGrafter"/>
</dbReference>
<dbReference type="GO" id="GO:0008483">
    <property type="term" value="F:transaminase activity"/>
    <property type="evidence" value="ECO:0007669"/>
    <property type="project" value="TreeGrafter"/>
</dbReference>
<evidence type="ECO:0000256" key="2">
    <source>
        <dbReference type="ARBA" id="ARBA00037999"/>
    </source>
</evidence>
<proteinExistence type="inferred from homology"/>
<evidence type="ECO:0000313" key="7">
    <source>
        <dbReference type="Proteomes" id="UP000317893"/>
    </source>
</evidence>
<dbReference type="InterPro" id="IPR000653">
    <property type="entry name" value="DegT/StrS_aminotransferase"/>
</dbReference>
<evidence type="ECO:0000313" key="6">
    <source>
        <dbReference type="EMBL" id="TQJ09163.1"/>
    </source>
</evidence>
<name>A0A542E1E0_9MICO</name>
<dbReference type="InterPro" id="IPR015422">
    <property type="entry name" value="PyrdxlP-dep_Trfase_small"/>
</dbReference>
<dbReference type="PIRSF" id="PIRSF000390">
    <property type="entry name" value="PLP_StrS"/>
    <property type="match status" value="1"/>
</dbReference>
<dbReference type="RefSeq" id="WP_141848574.1">
    <property type="nucleotide sequence ID" value="NZ_BAAAPR010000005.1"/>
</dbReference>
<dbReference type="InterPro" id="IPR015421">
    <property type="entry name" value="PyrdxlP-dep_Trfase_major"/>
</dbReference>
<evidence type="ECO:0000256" key="3">
    <source>
        <dbReference type="PIRSR" id="PIRSR000390-1"/>
    </source>
</evidence>
<dbReference type="Gene3D" id="3.40.640.10">
    <property type="entry name" value="Type I PLP-dependent aspartate aminotransferase-like (Major domain)"/>
    <property type="match status" value="1"/>
</dbReference>
<reference evidence="6 7" key="1">
    <citation type="submission" date="2019-06" db="EMBL/GenBank/DDBJ databases">
        <title>Sequencing the genomes of 1000 actinobacteria strains.</title>
        <authorList>
            <person name="Klenk H.-P."/>
        </authorList>
    </citation>
    <scope>NUCLEOTIDE SEQUENCE [LARGE SCALE GENOMIC DNA]</scope>
    <source>
        <strain evidence="6 7">DSM 18607</strain>
    </source>
</reference>
<dbReference type="Proteomes" id="UP000317893">
    <property type="component" value="Unassembled WGS sequence"/>
</dbReference>
<comment type="similarity">
    <text evidence="2 5">Belongs to the DegT/DnrJ/EryC1 family.</text>
</comment>
<evidence type="ECO:0000256" key="4">
    <source>
        <dbReference type="PIRSR" id="PIRSR000390-2"/>
    </source>
</evidence>
<dbReference type="GO" id="GO:0000271">
    <property type="term" value="P:polysaccharide biosynthetic process"/>
    <property type="evidence" value="ECO:0007669"/>
    <property type="project" value="TreeGrafter"/>
</dbReference>
<accession>A0A542E1E0</accession>
<keyword evidence="1 4" id="KW-0663">Pyridoxal phosphate</keyword>
<feature type="active site" description="Proton acceptor" evidence="3">
    <location>
        <position position="189"/>
    </location>
</feature>
<feature type="modified residue" description="N6-(pyridoxal phosphate)lysine" evidence="4">
    <location>
        <position position="189"/>
    </location>
</feature>
<dbReference type="EMBL" id="VFMN01000001">
    <property type="protein sequence ID" value="TQJ09163.1"/>
    <property type="molecule type" value="Genomic_DNA"/>
</dbReference>
<dbReference type="InterPro" id="IPR015424">
    <property type="entry name" value="PyrdxlP-dep_Trfase"/>
</dbReference>
<sequence length="376" mass="40079">MTQDRIPLVDLRAQVAELGEELETDLLQVLRSAGFVGGPHVAAFEEEYAAFTGARFCVGVANGTDAVELALRGAGVGPGDEVVVPANTFIATAEAVARIGARTVLVDVRPDTLLVDPAELEAALTDRTRAIVPVHLFGQLADLDEMREVADAHGLAVVEDAAQSQGASRGGRGSGSLGHVGATSFYPGKNLGAAGDAGAVTTDDPEIARVVRLMSNHGSPSKYVHDVVGMNSRLDALQAVVLRHKLRRLAAWNARRRAIADRYGALLADLALELPRAAEREAHVWHLYVVQVDRRDEVLRHLQDAGVDAGIHYPVPVHLTEAFRHLGHKPGDFPVAEAAAERILSLPMYPHLSEQQQDRVVEVLATAPGLTGADRG</sequence>
<dbReference type="PANTHER" id="PTHR30244">
    <property type="entry name" value="TRANSAMINASE"/>
    <property type="match status" value="1"/>
</dbReference>
<protein>
    <submittedName>
        <fullName evidence="6">dTDP-4-amino-4,6-dideoxygalactose transaminase</fullName>
    </submittedName>
</protein>
<dbReference type="CDD" id="cd00616">
    <property type="entry name" value="AHBA_syn"/>
    <property type="match status" value="1"/>
</dbReference>
<evidence type="ECO:0000256" key="1">
    <source>
        <dbReference type="ARBA" id="ARBA00022898"/>
    </source>
</evidence>
<dbReference type="Pfam" id="PF01041">
    <property type="entry name" value="DegT_DnrJ_EryC1"/>
    <property type="match status" value="1"/>
</dbReference>
<gene>
    <name evidence="6" type="ORF">FB458_2271</name>
</gene>